<keyword evidence="2 5" id="KW-0853">WD repeat</keyword>
<gene>
    <name evidence="7" type="primary">Wdr33_1</name>
    <name evidence="7" type="ORF">FJT64_022985</name>
</gene>
<comment type="caution">
    <text evidence="7">The sequence shown here is derived from an EMBL/GenBank/DDBJ whole genome shotgun (WGS) entry which is preliminary data.</text>
</comment>
<dbReference type="PANTHER" id="PTHR22836">
    <property type="entry name" value="WD40 REPEAT PROTEIN"/>
    <property type="match status" value="1"/>
</dbReference>
<name>A0A6A4WCB9_AMPAM</name>
<feature type="repeat" description="WD" evidence="5">
    <location>
        <begin position="380"/>
        <end position="411"/>
    </location>
</feature>
<dbReference type="EMBL" id="VIIS01000754">
    <property type="protein sequence ID" value="KAF0305377.1"/>
    <property type="molecule type" value="Genomic_DNA"/>
</dbReference>
<dbReference type="InterPro" id="IPR036322">
    <property type="entry name" value="WD40_repeat_dom_sf"/>
</dbReference>
<feature type="compositionally biased region" description="Pro residues" evidence="6">
    <location>
        <begin position="804"/>
        <end position="814"/>
    </location>
</feature>
<feature type="repeat" description="WD" evidence="5">
    <location>
        <begin position="166"/>
        <end position="207"/>
    </location>
</feature>
<dbReference type="SUPFAM" id="SSF50978">
    <property type="entry name" value="WD40 repeat-like"/>
    <property type="match status" value="1"/>
</dbReference>
<reference evidence="7 8" key="1">
    <citation type="submission" date="2019-07" db="EMBL/GenBank/DDBJ databases">
        <title>Draft genome assembly of a fouling barnacle, Amphibalanus amphitrite (Darwin, 1854): The first reference genome for Thecostraca.</title>
        <authorList>
            <person name="Kim W."/>
        </authorList>
    </citation>
    <scope>NUCLEOTIDE SEQUENCE [LARGE SCALE GENOMIC DNA]</scope>
    <source>
        <strain evidence="7">SNU_AA5</strain>
        <tissue evidence="7">Soma without cirri and trophi</tissue>
    </source>
</reference>
<dbReference type="InterPro" id="IPR001680">
    <property type="entry name" value="WD40_rpt"/>
</dbReference>
<dbReference type="AlphaFoldDB" id="A0A6A4WCB9"/>
<dbReference type="Pfam" id="PF00400">
    <property type="entry name" value="WD40"/>
    <property type="match status" value="7"/>
</dbReference>
<dbReference type="PROSITE" id="PS50294">
    <property type="entry name" value="WD_REPEATS_REGION"/>
    <property type="match status" value="5"/>
</dbReference>
<evidence type="ECO:0000313" key="7">
    <source>
        <dbReference type="EMBL" id="KAF0305377.1"/>
    </source>
</evidence>
<dbReference type="InterPro" id="IPR045245">
    <property type="entry name" value="Pfs2-like"/>
</dbReference>
<feature type="compositionally biased region" description="Basic and acidic residues" evidence="6">
    <location>
        <begin position="489"/>
        <end position="507"/>
    </location>
</feature>
<feature type="compositionally biased region" description="Gly residues" evidence="6">
    <location>
        <begin position="770"/>
        <end position="790"/>
    </location>
</feature>
<feature type="repeat" description="WD" evidence="5">
    <location>
        <begin position="207"/>
        <end position="239"/>
    </location>
</feature>
<feature type="compositionally biased region" description="Gly residues" evidence="6">
    <location>
        <begin position="508"/>
        <end position="527"/>
    </location>
</feature>
<dbReference type="InterPro" id="IPR015943">
    <property type="entry name" value="WD40/YVTN_repeat-like_dom_sf"/>
</dbReference>
<dbReference type="EMBL" id="VIIS01000754">
    <property type="protein sequence ID" value="KAF0305378.1"/>
    <property type="molecule type" value="Genomic_DNA"/>
</dbReference>
<feature type="compositionally biased region" description="Basic and acidic residues" evidence="6">
    <location>
        <begin position="595"/>
        <end position="604"/>
    </location>
</feature>
<dbReference type="Proteomes" id="UP000440578">
    <property type="component" value="Unassembled WGS sequence"/>
</dbReference>
<protein>
    <submittedName>
        <fullName evidence="7">Pre-mRNA 3' end processing protein WDR33</fullName>
    </submittedName>
</protein>
<feature type="compositionally biased region" description="Pro residues" evidence="6">
    <location>
        <begin position="1"/>
        <end position="11"/>
    </location>
</feature>
<dbReference type="GO" id="GO:0005847">
    <property type="term" value="C:mRNA cleavage and polyadenylation specificity factor complex"/>
    <property type="evidence" value="ECO:0007669"/>
    <property type="project" value="TreeGrafter"/>
</dbReference>
<comment type="subcellular location">
    <subcellularLocation>
        <location evidence="1">Nucleus</location>
    </subcellularLocation>
</comment>
<dbReference type="SMART" id="SM00320">
    <property type="entry name" value="WD40"/>
    <property type="match status" value="7"/>
</dbReference>
<keyword evidence="8" id="KW-1185">Reference proteome</keyword>
<dbReference type="PROSITE" id="PS50082">
    <property type="entry name" value="WD_REPEATS_2"/>
    <property type="match status" value="6"/>
</dbReference>
<dbReference type="InterPro" id="IPR020472">
    <property type="entry name" value="WD40_PAC1"/>
</dbReference>
<evidence type="ECO:0000256" key="6">
    <source>
        <dbReference type="SAM" id="MobiDB-lite"/>
    </source>
</evidence>
<feature type="repeat" description="WD" evidence="5">
    <location>
        <begin position="293"/>
        <end position="334"/>
    </location>
</feature>
<keyword evidence="3" id="KW-0677">Repeat</keyword>
<evidence type="ECO:0000256" key="4">
    <source>
        <dbReference type="ARBA" id="ARBA00023242"/>
    </source>
</evidence>
<feature type="compositionally biased region" description="Basic and acidic residues" evidence="6">
    <location>
        <begin position="532"/>
        <end position="579"/>
    </location>
</feature>
<dbReference type="PRINTS" id="PR00320">
    <property type="entry name" value="GPROTEINBRPT"/>
</dbReference>
<sequence length="963" mass="102656">MIQTSMPPPSSAPSFQYHAGGGGGSGNPNPPHFRGYTPVVYNGKPTMNQEEYDGKRLRKSSMRKTVDYNCSVMKYLEDRIWQRSAIDRPALQPDVLFYPELLPPAGSPDNPINAVTTRFVRTATNKMRCPIFCLAWTPEGRRLITGASSGEFTLWNGLTFNFETILQAHDSPVRTMIWSRNDQWMVTGDHGGYIKYWQMNMNNVKMFQAHKDPLRGISFSPSDTKLCTCSDDGTVRIWDFIRCYEEKVLRGHGADVKCCDWHPYKGLVVSGSKDNQQPVRLWDPKSGQSLATLHAHKSTVMDLKFNRNGNWLLTGSRDHLIKLFDIRNLSEEVQVFRGHKREAASLSWHPIHETLFSSGGSDGSLMFWNVGCDKEVGCIEQAHDSLIWSMSWHPLGHVLASGSNDHTTKFWTRNRPAEEGADSSAGGSEAPLIPGMGPEDRVEPPAGQEGAGKGPAPGEGAPGAGGPPGPDGDRRFAQRRPPWKFASHWNERWLHQEDPSTAGDDKGPGPGGWRGGRGGWRGRGGRGAFRPPGDRDREDIKDRDGRPRDADDRRPDQDQAARDADMRPVGGDPDRDMRGGRGRFGPGPPGRGGHGARDWGRDDNSMQMDPPNGIHDGGPPGRGRPPFRGDRGGFRGGFRGAADRPGFGRGGGDRPGFGGDGGDRPGFGGGNDRPGLGGGVGGDRPGFGGDRPGFGGDRPGFGGGVGGDRPGFGGGVGGDRPGFGGDRPGFGGDRPGFGGDRPGFGGGNDRPGFGGGGIDRPGFDSDGRPGFDGGRPGFDGGRPGFDGGRPGFDNGPRDREDGRPGPPDGRPGPPDGWMGRGGRGGGPPPQEDSWRGRGGGRGGGPPRDEPWRDGRPEPPPDDRWRARDGGPPPPRDDGWRGGAGGVGAPPPQDGVWASRGGGRGGGPPPSDGWRGGAGGPPPPDGGWSGGGAGGPPQEEGWMNRARRRRRRRDGPGRGASPGR</sequence>
<accession>A0A6A4WCB9</accession>
<dbReference type="OrthoDB" id="16717at2759"/>
<evidence type="ECO:0000256" key="1">
    <source>
        <dbReference type="ARBA" id="ARBA00004123"/>
    </source>
</evidence>
<dbReference type="FunFam" id="2.130.10.10:FF:000963">
    <property type="entry name" value="AGAP001362-PA-like protein"/>
    <property type="match status" value="1"/>
</dbReference>
<feature type="compositionally biased region" description="Gly residues" evidence="6">
    <location>
        <begin position="647"/>
        <end position="759"/>
    </location>
</feature>
<dbReference type="GO" id="GO:0031124">
    <property type="term" value="P:mRNA 3'-end processing"/>
    <property type="evidence" value="ECO:0007669"/>
    <property type="project" value="InterPro"/>
</dbReference>
<feature type="repeat" description="WD" evidence="5">
    <location>
        <begin position="336"/>
        <end position="370"/>
    </location>
</feature>
<feature type="repeat" description="WD" evidence="5">
    <location>
        <begin position="124"/>
        <end position="156"/>
    </location>
</feature>
<organism evidence="7 8">
    <name type="scientific">Amphibalanus amphitrite</name>
    <name type="common">Striped barnacle</name>
    <name type="synonym">Balanus amphitrite</name>
    <dbReference type="NCBI Taxonomy" id="1232801"/>
    <lineage>
        <taxon>Eukaryota</taxon>
        <taxon>Metazoa</taxon>
        <taxon>Ecdysozoa</taxon>
        <taxon>Arthropoda</taxon>
        <taxon>Crustacea</taxon>
        <taxon>Multicrustacea</taxon>
        <taxon>Cirripedia</taxon>
        <taxon>Thoracica</taxon>
        <taxon>Thoracicalcarea</taxon>
        <taxon>Balanomorpha</taxon>
        <taxon>Balanoidea</taxon>
        <taxon>Balanidae</taxon>
        <taxon>Amphibalaninae</taxon>
        <taxon>Amphibalanus</taxon>
    </lineage>
</organism>
<feature type="compositionally biased region" description="Gly residues" evidence="6">
    <location>
        <begin position="449"/>
        <end position="464"/>
    </location>
</feature>
<evidence type="ECO:0000256" key="5">
    <source>
        <dbReference type="PROSITE-ProRule" id="PRU00221"/>
    </source>
</evidence>
<evidence type="ECO:0000256" key="3">
    <source>
        <dbReference type="ARBA" id="ARBA00022737"/>
    </source>
</evidence>
<feature type="compositionally biased region" description="Gly residues" evidence="6">
    <location>
        <begin position="582"/>
        <end position="593"/>
    </location>
</feature>
<keyword evidence="4" id="KW-0539">Nucleus</keyword>
<evidence type="ECO:0000256" key="2">
    <source>
        <dbReference type="ARBA" id="ARBA00022574"/>
    </source>
</evidence>
<dbReference type="Gene3D" id="2.130.10.10">
    <property type="entry name" value="YVTN repeat-like/Quinoprotein amine dehydrogenase"/>
    <property type="match status" value="3"/>
</dbReference>
<evidence type="ECO:0000313" key="8">
    <source>
        <dbReference type="Proteomes" id="UP000440578"/>
    </source>
</evidence>
<feature type="region of interest" description="Disordered" evidence="6">
    <location>
        <begin position="1"/>
        <end position="37"/>
    </location>
</feature>
<dbReference type="PANTHER" id="PTHR22836:SF0">
    <property type="entry name" value="PRE-MRNA 3' END PROCESSING PROTEIN WDR33"/>
    <property type="match status" value="1"/>
</dbReference>
<feature type="region of interest" description="Disordered" evidence="6">
    <location>
        <begin position="417"/>
        <end position="963"/>
    </location>
</feature>
<proteinExistence type="predicted"/>
<feature type="compositionally biased region" description="Gly residues" evidence="6">
    <location>
        <begin position="836"/>
        <end position="845"/>
    </location>
</feature>
<dbReference type="FunFam" id="2.130.10.10:FF:000237">
    <property type="entry name" value="Flowering time control protein FY"/>
    <property type="match status" value="1"/>
</dbReference>
<dbReference type="CDD" id="cd00200">
    <property type="entry name" value="WD40"/>
    <property type="match status" value="1"/>
</dbReference>
<feature type="compositionally biased region" description="Basic and acidic residues" evidence="6">
    <location>
        <begin position="846"/>
        <end position="879"/>
    </location>
</feature>